<dbReference type="Pfam" id="PF26180">
    <property type="entry name" value="PAP-OAS1"/>
    <property type="match status" value="1"/>
</dbReference>
<dbReference type="EMBL" id="OU503049">
    <property type="protein sequence ID" value="CAI9776521.1"/>
    <property type="molecule type" value="Genomic_DNA"/>
</dbReference>
<reference evidence="4" key="1">
    <citation type="submission" date="2023-05" db="EMBL/GenBank/DDBJ databases">
        <authorList>
            <person name="Huff M."/>
        </authorList>
    </citation>
    <scope>NUCLEOTIDE SEQUENCE</scope>
</reference>
<dbReference type="CDD" id="cd05402">
    <property type="entry name" value="NT_PAP_TUTase"/>
    <property type="match status" value="1"/>
</dbReference>
<dbReference type="InterPro" id="IPR054708">
    <property type="entry name" value="MTPAP-like_central"/>
</dbReference>
<evidence type="ECO:0008006" key="6">
    <source>
        <dbReference type="Google" id="ProtNLM"/>
    </source>
</evidence>
<dbReference type="SUPFAM" id="SSF81301">
    <property type="entry name" value="Nucleotidyltransferase"/>
    <property type="match status" value="1"/>
</dbReference>
<evidence type="ECO:0000259" key="3">
    <source>
        <dbReference type="Pfam" id="PF26180"/>
    </source>
</evidence>
<dbReference type="PANTHER" id="PTHR45979:SF28">
    <property type="entry name" value="POLY(A) RNA POLYMERASE CID14-LIKE"/>
    <property type="match status" value="1"/>
</dbReference>
<keyword evidence="5" id="KW-1185">Reference proteome</keyword>
<dbReference type="PANTHER" id="PTHR45979">
    <property type="entry name" value="PAP/OAS1 SUBSTRATE-BINDING DOMAIN SUPERFAMILY"/>
    <property type="match status" value="1"/>
</dbReference>
<feature type="domain" description="PAP/OAS1 substrate-binding-related" evidence="3">
    <location>
        <begin position="185"/>
        <end position="377"/>
    </location>
</feature>
<organism evidence="4 5">
    <name type="scientific">Fraxinus pennsylvanica</name>
    <dbReference type="NCBI Taxonomy" id="56036"/>
    <lineage>
        <taxon>Eukaryota</taxon>
        <taxon>Viridiplantae</taxon>
        <taxon>Streptophyta</taxon>
        <taxon>Embryophyta</taxon>
        <taxon>Tracheophyta</taxon>
        <taxon>Spermatophyta</taxon>
        <taxon>Magnoliopsida</taxon>
        <taxon>eudicotyledons</taxon>
        <taxon>Gunneridae</taxon>
        <taxon>Pentapetalae</taxon>
        <taxon>asterids</taxon>
        <taxon>lamiids</taxon>
        <taxon>Lamiales</taxon>
        <taxon>Oleaceae</taxon>
        <taxon>Oleeae</taxon>
        <taxon>Fraxinus</taxon>
    </lineage>
</organism>
<evidence type="ECO:0000313" key="4">
    <source>
        <dbReference type="EMBL" id="CAI9776521.1"/>
    </source>
</evidence>
<dbReference type="Gene3D" id="1.10.1410.10">
    <property type="match status" value="1"/>
</dbReference>
<dbReference type="InterPro" id="IPR043519">
    <property type="entry name" value="NT_sf"/>
</dbReference>
<evidence type="ECO:0000259" key="2">
    <source>
        <dbReference type="Pfam" id="PF22600"/>
    </source>
</evidence>
<proteinExistence type="predicted"/>
<dbReference type="InterPro" id="IPR058921">
    <property type="entry name" value="PAP/OAS1-rel"/>
</dbReference>
<dbReference type="AlphaFoldDB" id="A0AAD1ZVE6"/>
<accession>A0AAD1ZVE6</accession>
<evidence type="ECO:0000313" key="5">
    <source>
        <dbReference type="Proteomes" id="UP000834106"/>
    </source>
</evidence>
<name>A0AAD1ZVE6_9LAMI</name>
<dbReference type="Proteomes" id="UP000834106">
    <property type="component" value="Chromosome 14"/>
</dbReference>
<feature type="domain" description="Poly(A) RNA polymerase mitochondrial-like central palm" evidence="2">
    <location>
        <begin position="53"/>
        <end position="173"/>
    </location>
</feature>
<dbReference type="SUPFAM" id="SSF81631">
    <property type="entry name" value="PAP/OAS1 substrate-binding domain"/>
    <property type="match status" value="1"/>
</dbReference>
<evidence type="ECO:0000256" key="1">
    <source>
        <dbReference type="SAM" id="MobiDB-lite"/>
    </source>
</evidence>
<sequence length="870" mass="96381">MGDLVMKSSSGGVLVEDGPLVFGLGSISGSGRRQPDPVSINDECFLAAEEAAEQVMNCIHPTLDSEENRKDVIDYVQRLLKRHLDCEAFPYGSVPLKTYLPDGDIDLTALKILNGEESLARNVLGILQGEQLNENAEYEVKDAQFIDAEVKIVKCLVQNIVIDISVNQLGGLSTLCFLEQVDRHVGKKHLFKRSIILVKAWCYYESRILGAHHGLLSTYALETLVLYIFHLFYSSLNGPLEVLYKFLEYFSQFDWESYCISLKGPVCISLLPDIVVKMPENGRKDMMLSEEFLEKCVGMFSGSTQSLETIPKAFQPKSLNIFDPLKENNNLGRSVHKGNFYRIRSAFKYGARKLGQVLLQPRDKVAGEIYEFFSNTLARHGQRHASVIEHSALVFEDEESLTASLESSAELYSEDGMLLRSSVSEFDNDSIGAEDRCTLEFRNEVERCSMRDTSKIESETCSSANGLATSGHHLAGDAYDLATSNSSLRIEYNTSDCTSSSNNSASLLGKHKSRYFASKSSVENGSVASGNFHEGDLSNSTHQKFELTSWLERGVNHGKMNNTYRWCMDNFEVNHTTFSASSSPKASNFENPSLGYGEIDLFSVAGESDVPLNPLADLSGDYDCQIRNLLYGQLCNGVYLSFPSSNPPPLPSRIQSKQWDTVWQPMPLLRSSQFSQMISNTMFPGPLTCHGIDTALLTAAFGSEGKQKARGTGTYFPNMNGSSRVKPSHGRGRNKQLRNCNQFRGHNCSNGNVLSSSSWKSNSYENGTREFLPASSRFQGQGKSDVCCQSPRSVKDDNHINGFENALFKIEFGSLGSLAEEVVSGLSCAWDSTLSISTGGRDSTAVMKQERVTERSLHLKNEDEFPPLCQ</sequence>
<gene>
    <name evidence="4" type="ORF">FPE_LOCUS23951</name>
</gene>
<dbReference type="Pfam" id="PF22600">
    <property type="entry name" value="MTPAP-like_central"/>
    <property type="match status" value="1"/>
</dbReference>
<dbReference type="Gene3D" id="3.30.460.10">
    <property type="entry name" value="Beta Polymerase, domain 2"/>
    <property type="match status" value="1"/>
</dbReference>
<dbReference type="InterPro" id="IPR058920">
    <property type="entry name" value="PAP-OAS1-bd-rel"/>
</dbReference>
<feature type="compositionally biased region" description="Polar residues" evidence="1">
    <location>
        <begin position="715"/>
        <end position="725"/>
    </location>
</feature>
<protein>
    <recommendedName>
        <fullName evidence="6">PAP/OAS1 substrate-binding domain superfamily</fullName>
    </recommendedName>
</protein>
<feature type="region of interest" description="Disordered" evidence="1">
    <location>
        <begin position="711"/>
        <end position="733"/>
    </location>
</feature>